<dbReference type="PANTHER" id="PTHR23150">
    <property type="entry name" value="SULFATASE MODIFYING FACTOR 1, 2"/>
    <property type="match status" value="1"/>
</dbReference>
<dbReference type="InterPro" id="IPR042095">
    <property type="entry name" value="SUMF_sf"/>
</dbReference>
<dbReference type="InterPro" id="IPR005532">
    <property type="entry name" value="SUMF_dom"/>
</dbReference>
<dbReference type="Pfam" id="PF03781">
    <property type="entry name" value="FGE-sulfatase"/>
    <property type="match status" value="1"/>
</dbReference>
<name>A0ABT5BUJ8_9BACT</name>
<keyword evidence="2" id="KW-0732">Signal</keyword>
<evidence type="ECO:0000256" key="1">
    <source>
        <dbReference type="SAM" id="MobiDB-lite"/>
    </source>
</evidence>
<evidence type="ECO:0000313" key="4">
    <source>
        <dbReference type="EMBL" id="MDC0677138.1"/>
    </source>
</evidence>
<evidence type="ECO:0000313" key="5">
    <source>
        <dbReference type="Proteomes" id="UP001217485"/>
    </source>
</evidence>
<protein>
    <submittedName>
        <fullName evidence="4">SUMF1/EgtB/PvdO family nonheme iron enzyme</fullName>
    </submittedName>
</protein>
<reference evidence="4 5" key="1">
    <citation type="submission" date="2023-01" db="EMBL/GenBank/DDBJ databases">
        <title>Minimal conservation of predation-associated metabolite biosynthetic gene clusters underscores biosynthetic potential of Myxococcota including descriptions for ten novel species: Archangium lansinium sp. nov., Myxococcus landrumus sp. nov., Nannocystis bai.</title>
        <authorList>
            <person name="Ahearne A."/>
            <person name="Stevens C."/>
            <person name="Dowd S."/>
        </authorList>
    </citation>
    <scope>NUCLEOTIDE SEQUENCE [LARGE SCALE GENOMIC DNA]</scope>
    <source>
        <strain evidence="4 5">WIWO2</strain>
    </source>
</reference>
<feature type="domain" description="Sulfatase-modifying factor enzyme-like" evidence="3">
    <location>
        <begin position="88"/>
        <end position="205"/>
    </location>
</feature>
<evidence type="ECO:0000259" key="3">
    <source>
        <dbReference type="Pfam" id="PF03781"/>
    </source>
</evidence>
<keyword evidence="5" id="KW-1185">Reference proteome</keyword>
<dbReference type="InterPro" id="IPR016187">
    <property type="entry name" value="CTDL_fold"/>
</dbReference>
<dbReference type="SUPFAM" id="SSF56436">
    <property type="entry name" value="C-type lectin-like"/>
    <property type="match status" value="1"/>
</dbReference>
<dbReference type="RefSeq" id="WP_272093908.1">
    <property type="nucleotide sequence ID" value="NZ_JAQNDK010000001.1"/>
</dbReference>
<gene>
    <name evidence="4" type="ORF">POL72_05250</name>
</gene>
<evidence type="ECO:0000256" key="2">
    <source>
        <dbReference type="SAM" id="SignalP"/>
    </source>
</evidence>
<sequence>MIDPLLGLGALAIAMLGLPAAPSLDPGPSPACPADMRLVTGTHRDEVQHVCVEPVKSGKATHCFAYWEDITAEEGPATEISVCMDQFEAPNQRGAKPLVMQSFETATAWCAARGKRVCAEQEWELACEGPERRPLAYGWRVDKAVCNSGKAWRPVDERKLGASGEVAQREVERLWQGAPSGSHPGCASTFGVFDMMGNVEEWVASRGGRRWPGALMGGFWAKPWTGCRGTNDAHEPKFVFYETGFRCCADPRSALPSRGAAAREENEERGGRPASGP</sequence>
<feature type="compositionally biased region" description="Basic and acidic residues" evidence="1">
    <location>
        <begin position="261"/>
        <end position="271"/>
    </location>
</feature>
<feature type="chain" id="PRO_5046940967" evidence="2">
    <location>
        <begin position="21"/>
        <end position="277"/>
    </location>
</feature>
<dbReference type="EMBL" id="JAQNDK010000001">
    <property type="protein sequence ID" value="MDC0677138.1"/>
    <property type="molecule type" value="Genomic_DNA"/>
</dbReference>
<dbReference type="InterPro" id="IPR051043">
    <property type="entry name" value="Sulfatase_Mod_Factor_Kinase"/>
</dbReference>
<proteinExistence type="predicted"/>
<dbReference type="PANTHER" id="PTHR23150:SF19">
    <property type="entry name" value="FORMYLGLYCINE-GENERATING ENZYME"/>
    <property type="match status" value="1"/>
</dbReference>
<feature type="signal peptide" evidence="2">
    <location>
        <begin position="1"/>
        <end position="20"/>
    </location>
</feature>
<dbReference type="Proteomes" id="UP001217485">
    <property type="component" value="Unassembled WGS sequence"/>
</dbReference>
<organism evidence="4 5">
    <name type="scientific">Sorangium atrum</name>
    <dbReference type="NCBI Taxonomy" id="2995308"/>
    <lineage>
        <taxon>Bacteria</taxon>
        <taxon>Pseudomonadati</taxon>
        <taxon>Myxococcota</taxon>
        <taxon>Polyangia</taxon>
        <taxon>Polyangiales</taxon>
        <taxon>Polyangiaceae</taxon>
        <taxon>Sorangium</taxon>
    </lineage>
</organism>
<dbReference type="Gene3D" id="3.90.1580.10">
    <property type="entry name" value="paralog of FGE (formylglycine-generating enzyme)"/>
    <property type="match status" value="1"/>
</dbReference>
<comment type="caution">
    <text evidence="4">The sequence shown here is derived from an EMBL/GenBank/DDBJ whole genome shotgun (WGS) entry which is preliminary data.</text>
</comment>
<accession>A0ABT5BUJ8</accession>
<feature type="region of interest" description="Disordered" evidence="1">
    <location>
        <begin position="254"/>
        <end position="277"/>
    </location>
</feature>